<name>A0A2V1K2C9_9BURK</name>
<gene>
    <name evidence="2" type="primary">csy1</name>
    <name evidence="2" type="ORF">DD235_05420</name>
</gene>
<feature type="region of interest" description="Disordered" evidence="1">
    <location>
        <begin position="1"/>
        <end position="21"/>
    </location>
</feature>
<dbReference type="EMBL" id="QETA01000002">
    <property type="protein sequence ID" value="PWF23787.1"/>
    <property type="molecule type" value="Genomic_DNA"/>
</dbReference>
<dbReference type="AlphaFoldDB" id="A0A2V1K2C9"/>
<keyword evidence="3" id="KW-1185">Reference proteome</keyword>
<sequence length="454" mass="51108">MEDPMSNRSERSPRSERFRTTISDFINTRRDAKLKGKEDDAEAAAKYDYATWLGDAARRVGQIQAVTHVLKATHPDARGSSLHVHPETLPQHPEIGSHSLGENFAEDVVGNAAALDVFKFLKLAVDGRKLLDWMQVADADLLAALHTDPTTAQEWATAFSGLVRTETQAVSHAKAKQLYWLTGNDPSDNSQYLLLQPLFSSSLAHAVHDDIQEARFGEPNKLARQARRSKEAHDSPYRDYRNLIVRKLGGTKPQNISQLNSERGGINYLLASLPPQRWQDQDKIKLHNVKSALDGLRNLPQVRSLIQELAAFLLTNPPPTMKTRLKREAIEQALGAQLPVFVERIKVQMQHPGWTRTDCELALCEQLWLDADRTGLDLRETPEEQKKDQDFNAAYHWGDWPDQVAGRFANWVNEQLHVAGLTIVGTSEAKHWARQAIIDAAWPVPMQRRMGETA</sequence>
<evidence type="ECO:0000313" key="2">
    <source>
        <dbReference type="EMBL" id="PWF23787.1"/>
    </source>
</evidence>
<comment type="caution">
    <text evidence="2">The sequence shown here is derived from an EMBL/GenBank/DDBJ whole genome shotgun (WGS) entry which is preliminary data.</text>
</comment>
<protein>
    <submittedName>
        <fullName evidence="2">Type I-F CRISPR-associated protein Csy1</fullName>
    </submittedName>
</protein>
<evidence type="ECO:0000313" key="3">
    <source>
        <dbReference type="Proteomes" id="UP000245212"/>
    </source>
</evidence>
<dbReference type="Proteomes" id="UP000245212">
    <property type="component" value="Unassembled WGS sequence"/>
</dbReference>
<dbReference type="InterPro" id="IPR013397">
    <property type="entry name" value="CRISPR-assoc_prot_Csy1"/>
</dbReference>
<feature type="compositionally biased region" description="Basic and acidic residues" evidence="1">
    <location>
        <begin position="8"/>
        <end position="19"/>
    </location>
</feature>
<accession>A0A2V1K2C9</accession>
<organism evidence="2 3">
    <name type="scientific">Corticimicrobacter populi</name>
    <dbReference type="NCBI Taxonomy" id="2175229"/>
    <lineage>
        <taxon>Bacteria</taxon>
        <taxon>Pseudomonadati</taxon>
        <taxon>Pseudomonadota</taxon>
        <taxon>Betaproteobacteria</taxon>
        <taxon>Burkholderiales</taxon>
        <taxon>Alcaligenaceae</taxon>
        <taxon>Corticimicrobacter</taxon>
    </lineage>
</organism>
<dbReference type="Pfam" id="PF09611">
    <property type="entry name" value="Cas_Csy1"/>
    <property type="match status" value="1"/>
</dbReference>
<evidence type="ECO:0000256" key="1">
    <source>
        <dbReference type="SAM" id="MobiDB-lite"/>
    </source>
</evidence>
<dbReference type="NCBIfam" id="TIGR02564">
    <property type="entry name" value="cas_Csy1"/>
    <property type="match status" value="1"/>
</dbReference>
<reference evidence="3" key="1">
    <citation type="submission" date="2018-05" db="EMBL/GenBank/DDBJ databases">
        <authorList>
            <person name="Li Y."/>
        </authorList>
    </citation>
    <scope>NUCLEOTIDE SEQUENCE [LARGE SCALE GENOMIC DNA]</scope>
    <source>
        <strain evidence="3">3d-2-2</strain>
    </source>
</reference>
<proteinExistence type="predicted"/>